<evidence type="ECO:0000256" key="1">
    <source>
        <dbReference type="SAM" id="MobiDB-lite"/>
    </source>
</evidence>
<proteinExistence type="predicted"/>
<name>A0ABN9Q0R5_9DINO</name>
<organism evidence="2 3">
    <name type="scientific">Prorocentrum cordatum</name>
    <dbReference type="NCBI Taxonomy" id="2364126"/>
    <lineage>
        <taxon>Eukaryota</taxon>
        <taxon>Sar</taxon>
        <taxon>Alveolata</taxon>
        <taxon>Dinophyceae</taxon>
        <taxon>Prorocentrales</taxon>
        <taxon>Prorocentraceae</taxon>
        <taxon>Prorocentrum</taxon>
    </lineage>
</organism>
<evidence type="ECO:0000313" key="2">
    <source>
        <dbReference type="EMBL" id="CAK0797905.1"/>
    </source>
</evidence>
<dbReference type="EMBL" id="CAUYUJ010001840">
    <property type="protein sequence ID" value="CAK0797905.1"/>
    <property type="molecule type" value="Genomic_DNA"/>
</dbReference>
<accession>A0ABN9Q0R5</accession>
<feature type="non-terminal residue" evidence="2">
    <location>
        <position position="1"/>
    </location>
</feature>
<dbReference type="Proteomes" id="UP001189429">
    <property type="component" value="Unassembled WGS sequence"/>
</dbReference>
<feature type="region of interest" description="Disordered" evidence="1">
    <location>
        <begin position="1"/>
        <end position="21"/>
    </location>
</feature>
<sequence>LRGLKADRPTRAPAGSPGEAWCSRGAATTGSARAATAGSRCSRSWASKMTASLVVGEEEDMLSSLALHVQVHHTGHCCAGDGNIPRASMDWDSKMTASLVVGETLSSPELSKAGPTLELSTSALKTLPACEPQPLTQTEGKAGL</sequence>
<protein>
    <submittedName>
        <fullName evidence="2">Uncharacterized protein</fullName>
    </submittedName>
</protein>
<evidence type="ECO:0000313" key="3">
    <source>
        <dbReference type="Proteomes" id="UP001189429"/>
    </source>
</evidence>
<reference evidence="2" key="1">
    <citation type="submission" date="2023-10" db="EMBL/GenBank/DDBJ databases">
        <authorList>
            <person name="Chen Y."/>
            <person name="Shah S."/>
            <person name="Dougan E. K."/>
            <person name="Thang M."/>
            <person name="Chan C."/>
        </authorList>
    </citation>
    <scope>NUCLEOTIDE SEQUENCE [LARGE SCALE GENOMIC DNA]</scope>
</reference>
<feature type="compositionally biased region" description="Basic and acidic residues" evidence="1">
    <location>
        <begin position="1"/>
        <end position="10"/>
    </location>
</feature>
<comment type="caution">
    <text evidence="2">The sequence shown here is derived from an EMBL/GenBank/DDBJ whole genome shotgun (WGS) entry which is preliminary data.</text>
</comment>
<keyword evidence="3" id="KW-1185">Reference proteome</keyword>
<gene>
    <name evidence="2" type="ORF">PCOR1329_LOCUS6835</name>
</gene>